<name>A0ABP0P759_9DINO</name>
<dbReference type="EMBL" id="CAXAMN010022762">
    <property type="protein sequence ID" value="CAK9072524.1"/>
    <property type="molecule type" value="Genomic_DNA"/>
</dbReference>
<protein>
    <submittedName>
        <fullName evidence="1">Uncharacterized protein</fullName>
    </submittedName>
</protein>
<accession>A0ABP0P759</accession>
<organism evidence="1 3">
    <name type="scientific">Durusdinium trenchii</name>
    <dbReference type="NCBI Taxonomy" id="1381693"/>
    <lineage>
        <taxon>Eukaryota</taxon>
        <taxon>Sar</taxon>
        <taxon>Alveolata</taxon>
        <taxon>Dinophyceae</taxon>
        <taxon>Suessiales</taxon>
        <taxon>Symbiodiniaceae</taxon>
        <taxon>Durusdinium</taxon>
    </lineage>
</organism>
<comment type="caution">
    <text evidence="1">The sequence shown here is derived from an EMBL/GenBank/DDBJ whole genome shotgun (WGS) entry which is preliminary data.</text>
</comment>
<evidence type="ECO:0000313" key="3">
    <source>
        <dbReference type="Proteomes" id="UP001642484"/>
    </source>
</evidence>
<sequence>MADLSRHLSPLRSAQLRRIKSFFKLQVAKTWTDKKTGKKKCAGGKDLKHTQVYPGRLGLLVGELLAKQSEQNKEARIPSDQGLEFDDSENDSDDSALADLVGHDL</sequence>
<evidence type="ECO:0000313" key="1">
    <source>
        <dbReference type="EMBL" id="CAK9071556.1"/>
    </source>
</evidence>
<reference evidence="1 3" key="1">
    <citation type="submission" date="2024-02" db="EMBL/GenBank/DDBJ databases">
        <authorList>
            <person name="Chen Y."/>
            <person name="Shah S."/>
            <person name="Dougan E. K."/>
            <person name="Thang M."/>
            <person name="Chan C."/>
        </authorList>
    </citation>
    <scope>NUCLEOTIDE SEQUENCE [LARGE SCALE GENOMIC DNA]</scope>
</reference>
<keyword evidence="3" id="KW-1185">Reference proteome</keyword>
<proteinExistence type="predicted"/>
<dbReference type="Proteomes" id="UP001642484">
    <property type="component" value="Unassembled WGS sequence"/>
</dbReference>
<evidence type="ECO:0000313" key="2">
    <source>
        <dbReference type="EMBL" id="CAK9072524.1"/>
    </source>
</evidence>
<gene>
    <name evidence="1" type="ORF">CCMP2556_LOCUS35179</name>
    <name evidence="2" type="ORF">CCMP2556_LOCUS35680</name>
</gene>
<dbReference type="EMBL" id="CAXAMN010022640">
    <property type="protein sequence ID" value="CAK9071556.1"/>
    <property type="molecule type" value="Genomic_DNA"/>
</dbReference>